<dbReference type="GO" id="GO:0051028">
    <property type="term" value="P:mRNA transport"/>
    <property type="evidence" value="ECO:0007669"/>
    <property type="project" value="UniProtKB-UniRule"/>
</dbReference>
<dbReference type="FunFam" id="3.10.450.50:FF:000005">
    <property type="entry name" value="Nuclear transport factor 2"/>
    <property type="match status" value="1"/>
</dbReference>
<dbReference type="Gene3D" id="3.10.450.50">
    <property type="match status" value="1"/>
</dbReference>
<gene>
    <name evidence="4" type="primary">AlNc14C160G7771</name>
    <name evidence="4" type="ORF">ALNC14_087630</name>
</gene>
<evidence type="ECO:0000256" key="2">
    <source>
        <dbReference type="RuleBase" id="RU369002"/>
    </source>
</evidence>
<proteinExistence type="predicted"/>
<dbReference type="InterPro" id="IPR045875">
    <property type="entry name" value="NTF2"/>
</dbReference>
<dbReference type="Pfam" id="PF02136">
    <property type="entry name" value="NTF2"/>
    <property type="match status" value="1"/>
</dbReference>
<dbReference type="GO" id="GO:0005737">
    <property type="term" value="C:cytoplasm"/>
    <property type="evidence" value="ECO:0007669"/>
    <property type="project" value="UniProtKB-SubCell"/>
</dbReference>
<evidence type="ECO:0000313" key="4">
    <source>
        <dbReference type="EMBL" id="CCA22620.1"/>
    </source>
</evidence>
<feature type="domain" description="NTF2" evidence="3">
    <location>
        <begin position="6"/>
        <end position="118"/>
    </location>
</feature>
<keyword evidence="2" id="KW-0813">Transport</keyword>
<dbReference type="EMBL" id="FR824205">
    <property type="protein sequence ID" value="CCA22620.1"/>
    <property type="molecule type" value="Genomic_DNA"/>
</dbReference>
<reference evidence="4" key="1">
    <citation type="journal article" date="2011" name="PLoS Biol.">
        <title>Gene gain and loss during evolution of obligate parasitism in the white rust pathogen of Arabidopsis thaliana.</title>
        <authorList>
            <person name="Kemen E."/>
            <person name="Gardiner A."/>
            <person name="Schultz-Larsen T."/>
            <person name="Kemen A.C."/>
            <person name="Balmuth A.L."/>
            <person name="Robert-Seilaniantz A."/>
            <person name="Bailey K."/>
            <person name="Holub E."/>
            <person name="Studholme D.J."/>
            <person name="Maclean D."/>
            <person name="Jones J.D."/>
        </authorList>
    </citation>
    <scope>NUCLEOTIDE SEQUENCE</scope>
</reference>
<sequence length="121" mass="13752">MAAKDVATAFVQHYYTLFGSNRAELANLYQASSFLSWEGQLSQGQGEIMQKLQQLPQLRHQPSPDFDVQMSTSNTAMIIFVQGKVQIDENPQVQFTQVFQLVAIASGQYYIHNDIFRLQYG</sequence>
<reference evidence="4" key="2">
    <citation type="submission" date="2011-02" db="EMBL/GenBank/DDBJ databases">
        <authorList>
            <person name="MacLean D."/>
        </authorList>
    </citation>
    <scope>NUCLEOTIDE SEQUENCE</scope>
</reference>
<accession>F0WMT5</accession>
<keyword evidence="1 2" id="KW-0963">Cytoplasm</keyword>
<dbReference type="PROSITE" id="PS50177">
    <property type="entry name" value="NTF2_DOMAIN"/>
    <property type="match status" value="1"/>
</dbReference>
<keyword evidence="2" id="KW-0539">Nucleus</keyword>
<keyword evidence="2" id="KW-0653">Protein transport</keyword>
<dbReference type="GO" id="GO:0005635">
    <property type="term" value="C:nuclear envelope"/>
    <property type="evidence" value="ECO:0007669"/>
    <property type="project" value="UniProtKB-ARBA"/>
</dbReference>
<dbReference type="AlphaFoldDB" id="F0WMT5"/>
<evidence type="ECO:0000259" key="3">
    <source>
        <dbReference type="PROSITE" id="PS50177"/>
    </source>
</evidence>
<dbReference type="HOGENOM" id="CLU_131642_0_0_1"/>
<dbReference type="GO" id="GO:0006606">
    <property type="term" value="P:protein import into nucleus"/>
    <property type="evidence" value="ECO:0007669"/>
    <property type="project" value="UniProtKB-ARBA"/>
</dbReference>
<comment type="subcellular location">
    <subcellularLocation>
        <location evidence="2">Cytoplasm</location>
    </subcellularLocation>
    <subcellularLocation>
        <location evidence="2">Nucleus</location>
    </subcellularLocation>
</comment>
<dbReference type="InterPro" id="IPR018222">
    <property type="entry name" value="Nuclear_transport_factor_2_euk"/>
</dbReference>
<dbReference type="PANTHER" id="PTHR12612">
    <property type="entry name" value="NUCLEAR TRANSPORT FACTOR 2"/>
    <property type="match status" value="1"/>
</dbReference>
<comment type="function">
    <text evidence="2">Has a role in nuclear-cytoplasmic transport of proteins and mRNAs.</text>
</comment>
<dbReference type="InterPro" id="IPR002075">
    <property type="entry name" value="NTF2_dom"/>
</dbReference>
<dbReference type="CDD" id="cd00780">
    <property type="entry name" value="NTF2"/>
    <property type="match status" value="1"/>
</dbReference>
<name>F0WMT5_9STRA</name>
<dbReference type="InterPro" id="IPR032710">
    <property type="entry name" value="NTF2-like_dom_sf"/>
</dbReference>
<organism evidence="4">
    <name type="scientific">Albugo laibachii Nc14</name>
    <dbReference type="NCBI Taxonomy" id="890382"/>
    <lineage>
        <taxon>Eukaryota</taxon>
        <taxon>Sar</taxon>
        <taxon>Stramenopiles</taxon>
        <taxon>Oomycota</taxon>
        <taxon>Peronosporomycetes</taxon>
        <taxon>Albuginales</taxon>
        <taxon>Albuginaceae</taxon>
        <taxon>Albugo</taxon>
    </lineage>
</organism>
<evidence type="ECO:0000256" key="1">
    <source>
        <dbReference type="ARBA" id="ARBA00022490"/>
    </source>
</evidence>
<protein>
    <recommendedName>
        <fullName evidence="2">Nuclear transport factor 2</fullName>
        <shortName evidence="2">NTF-2</shortName>
    </recommendedName>
</protein>
<dbReference type="SUPFAM" id="SSF54427">
    <property type="entry name" value="NTF2-like"/>
    <property type="match status" value="1"/>
</dbReference>